<evidence type="ECO:0000256" key="1">
    <source>
        <dbReference type="SAM" id="Phobius"/>
    </source>
</evidence>
<keyword evidence="1" id="KW-0472">Membrane</keyword>
<reference evidence="2" key="1">
    <citation type="journal article" date="2020" name="mSystems">
        <title>Genome- and Community-Level Interaction Insights into Carbon Utilization and Element Cycling Functions of Hydrothermarchaeota in Hydrothermal Sediment.</title>
        <authorList>
            <person name="Zhou Z."/>
            <person name="Liu Y."/>
            <person name="Xu W."/>
            <person name="Pan J."/>
            <person name="Luo Z.H."/>
            <person name="Li M."/>
        </authorList>
    </citation>
    <scope>NUCLEOTIDE SEQUENCE [LARGE SCALE GENOMIC DNA]</scope>
    <source>
        <strain evidence="2">SpSt-374</strain>
    </source>
</reference>
<name>A0A7C3ZQG1_9CYAN</name>
<feature type="transmembrane region" description="Helical" evidence="1">
    <location>
        <begin position="68"/>
        <end position="90"/>
    </location>
</feature>
<accession>A0A7C3ZQG1</accession>
<dbReference type="AlphaFoldDB" id="A0A7C3ZQG1"/>
<gene>
    <name evidence="2" type="ORF">ENR15_23705</name>
</gene>
<keyword evidence="1" id="KW-0812">Transmembrane</keyword>
<protein>
    <submittedName>
        <fullName evidence="2">DUF3859 domain-containing protein</fullName>
    </submittedName>
</protein>
<keyword evidence="1" id="KW-1133">Transmembrane helix</keyword>
<dbReference type="EMBL" id="DSPX01000248">
    <property type="protein sequence ID" value="HGG03561.1"/>
    <property type="molecule type" value="Genomic_DNA"/>
</dbReference>
<organism evidence="2">
    <name type="scientific">Planktothricoides sp. SpSt-374</name>
    <dbReference type="NCBI Taxonomy" id="2282167"/>
    <lineage>
        <taxon>Bacteria</taxon>
        <taxon>Bacillati</taxon>
        <taxon>Cyanobacteriota</taxon>
        <taxon>Cyanophyceae</taxon>
        <taxon>Oscillatoriophycideae</taxon>
        <taxon>Oscillatoriales</taxon>
        <taxon>Oscillatoriaceae</taxon>
        <taxon>Planktothricoides</taxon>
    </lineage>
</organism>
<sequence length="207" mass="23622">MNQKLNGDQLEQVVAEVERLHQNRQEELNREQVQEILQELNLPGDLLDEALVQVQRRSALAQQQRRHLWLGVGAIAGLVVILAGGAFWIYGTNQQMAAISSYEDSLSLAVEKGSNIQEINRQDSPEVYYRVSIQNAPLGKKLSLQCDWLDPTGQIAHQNRYQTREIDKSVWPTHCSYRFPTEAKVGQWEVRLLTGKRLISSETFIVK</sequence>
<evidence type="ECO:0000313" key="2">
    <source>
        <dbReference type="EMBL" id="HGG03561.1"/>
    </source>
</evidence>
<comment type="caution">
    <text evidence="2">The sequence shown here is derived from an EMBL/GenBank/DDBJ whole genome shotgun (WGS) entry which is preliminary data.</text>
</comment>
<proteinExistence type="predicted"/>